<dbReference type="Proteomes" id="UP000828390">
    <property type="component" value="Unassembled WGS sequence"/>
</dbReference>
<reference evidence="1" key="2">
    <citation type="submission" date="2020-11" db="EMBL/GenBank/DDBJ databases">
        <authorList>
            <person name="McCartney M.A."/>
            <person name="Auch B."/>
            <person name="Kono T."/>
            <person name="Mallez S."/>
            <person name="Becker A."/>
            <person name="Gohl D.M."/>
            <person name="Silverstein K.A.T."/>
            <person name="Koren S."/>
            <person name="Bechman K.B."/>
            <person name="Herman A."/>
            <person name="Abrahante J.E."/>
            <person name="Garbe J."/>
        </authorList>
    </citation>
    <scope>NUCLEOTIDE SEQUENCE</scope>
    <source>
        <strain evidence="1">Duluth1</strain>
        <tissue evidence="1">Whole animal</tissue>
    </source>
</reference>
<evidence type="ECO:0000313" key="1">
    <source>
        <dbReference type="EMBL" id="KAH3826941.1"/>
    </source>
</evidence>
<gene>
    <name evidence="1" type="ORF">DPMN_128868</name>
</gene>
<comment type="caution">
    <text evidence="1">The sequence shown here is derived from an EMBL/GenBank/DDBJ whole genome shotgun (WGS) entry which is preliminary data.</text>
</comment>
<accession>A0A9D4JWU7</accession>
<evidence type="ECO:0000313" key="2">
    <source>
        <dbReference type="Proteomes" id="UP000828390"/>
    </source>
</evidence>
<protein>
    <submittedName>
        <fullName evidence="1">Uncharacterized protein</fullName>
    </submittedName>
</protein>
<reference evidence="1" key="1">
    <citation type="journal article" date="2019" name="bioRxiv">
        <title>The Genome of the Zebra Mussel, Dreissena polymorpha: A Resource for Invasive Species Research.</title>
        <authorList>
            <person name="McCartney M.A."/>
            <person name="Auch B."/>
            <person name="Kono T."/>
            <person name="Mallez S."/>
            <person name="Zhang Y."/>
            <person name="Obille A."/>
            <person name="Becker A."/>
            <person name="Abrahante J.E."/>
            <person name="Garbe J."/>
            <person name="Badalamenti J.P."/>
            <person name="Herman A."/>
            <person name="Mangelson H."/>
            <person name="Liachko I."/>
            <person name="Sullivan S."/>
            <person name="Sone E.D."/>
            <person name="Koren S."/>
            <person name="Silverstein K.A.T."/>
            <person name="Beckman K.B."/>
            <person name="Gohl D.M."/>
        </authorList>
    </citation>
    <scope>NUCLEOTIDE SEQUENCE</scope>
    <source>
        <strain evidence="1">Duluth1</strain>
        <tissue evidence="1">Whole animal</tissue>
    </source>
</reference>
<proteinExistence type="predicted"/>
<sequence length="63" mass="7111">MEVSSEKELVQGKCDEFTNVTQDSVENSDDEDEMDLFGLQTLENVTTPVQLQEMNSVKIQTVN</sequence>
<dbReference type="AlphaFoldDB" id="A0A9D4JWU7"/>
<keyword evidence="2" id="KW-1185">Reference proteome</keyword>
<dbReference type="EMBL" id="JAIWYP010000005">
    <property type="protein sequence ID" value="KAH3826941.1"/>
    <property type="molecule type" value="Genomic_DNA"/>
</dbReference>
<name>A0A9D4JWU7_DREPO</name>
<organism evidence="1 2">
    <name type="scientific">Dreissena polymorpha</name>
    <name type="common">Zebra mussel</name>
    <name type="synonym">Mytilus polymorpha</name>
    <dbReference type="NCBI Taxonomy" id="45954"/>
    <lineage>
        <taxon>Eukaryota</taxon>
        <taxon>Metazoa</taxon>
        <taxon>Spiralia</taxon>
        <taxon>Lophotrochozoa</taxon>
        <taxon>Mollusca</taxon>
        <taxon>Bivalvia</taxon>
        <taxon>Autobranchia</taxon>
        <taxon>Heteroconchia</taxon>
        <taxon>Euheterodonta</taxon>
        <taxon>Imparidentia</taxon>
        <taxon>Neoheterodontei</taxon>
        <taxon>Myida</taxon>
        <taxon>Dreissenoidea</taxon>
        <taxon>Dreissenidae</taxon>
        <taxon>Dreissena</taxon>
    </lineage>
</organism>